<reference evidence="2" key="1">
    <citation type="submission" date="2020-03" db="EMBL/GenBank/DDBJ databases">
        <title>The deep terrestrial virosphere.</title>
        <authorList>
            <person name="Holmfeldt K."/>
            <person name="Nilsson E."/>
            <person name="Simone D."/>
            <person name="Lopez-Fernandez M."/>
            <person name="Wu X."/>
            <person name="de Brujin I."/>
            <person name="Lundin D."/>
            <person name="Andersson A."/>
            <person name="Bertilsson S."/>
            <person name="Dopson M."/>
        </authorList>
    </citation>
    <scope>NUCLEOTIDE SEQUENCE</scope>
    <source>
        <strain evidence="2">MM415B01035</strain>
    </source>
</reference>
<evidence type="ECO:0000313" key="2">
    <source>
        <dbReference type="EMBL" id="QJA60875.1"/>
    </source>
</evidence>
<dbReference type="Pfam" id="PF07157">
    <property type="entry name" value="DNA_circ_N"/>
    <property type="match status" value="1"/>
</dbReference>
<gene>
    <name evidence="2" type="ORF">MM415B01035_0017</name>
</gene>
<proteinExistence type="predicted"/>
<sequence length="465" mass="50924">MNWRDHLIEASFRGAKFKVLDASTEVGRRNVLHEYPFKDTPYVEDMGASADRFTINAHIVQSRDNDWDYFAERDALILALKTEGPGTLKHPFYGEVTVSVEGMVPITESFLEGGIARFAITFVQAGESIFPVPTVDSTRGMDTVAETAINQVGDSFVSRFTAKALSARTVVSDLGKTISMIKNTVLSVRGSMAATVSGTLATLNEMKSTITTIVNSPTSIATFINSSISSALSLIGDPIPVTGGSMGGWSGEYEGAVVSLPEDPVPLRLGESEVRAMVELSRFGESITVDDPSMYGGLLEDITVNSYNTAVEALNREVLVDMVRVLAIVNAVRVAVRVDYDSYDKAMEVMNLVVDRIDELLILIGDQSADETYADYDVYKRMDDSVYLSLVQLRVTFIRIMKQIGADLARVVEYRVPPAVIPSLVLAYERYNDISRDEDIVNRNTPAVNHPGFLPEGEAIEVLSE</sequence>
<dbReference type="InterPro" id="IPR009826">
    <property type="entry name" value="DNA_circ_N"/>
</dbReference>
<name>A0A6M3IV17_9ZZZZ</name>
<accession>A0A6M3IV17</accession>
<protein>
    <submittedName>
        <fullName evidence="2">Putative DNA circulation protein</fullName>
    </submittedName>
</protein>
<evidence type="ECO:0000259" key="1">
    <source>
        <dbReference type="Pfam" id="PF07157"/>
    </source>
</evidence>
<dbReference type="AlphaFoldDB" id="A0A6M3IV17"/>
<dbReference type="EMBL" id="MT141423">
    <property type="protein sequence ID" value="QJA60875.1"/>
    <property type="molecule type" value="Genomic_DNA"/>
</dbReference>
<organism evidence="2">
    <name type="scientific">viral metagenome</name>
    <dbReference type="NCBI Taxonomy" id="1070528"/>
    <lineage>
        <taxon>unclassified sequences</taxon>
        <taxon>metagenomes</taxon>
        <taxon>organismal metagenomes</taxon>
    </lineage>
</organism>
<feature type="domain" description="DNA circulation N-terminal" evidence="1">
    <location>
        <begin position="8"/>
        <end position="98"/>
    </location>
</feature>